<dbReference type="AlphaFoldDB" id="A0A392Q041"/>
<comment type="caution">
    <text evidence="1">The sequence shown here is derived from an EMBL/GenBank/DDBJ whole genome shotgun (WGS) entry which is preliminary data.</text>
</comment>
<evidence type="ECO:0000313" key="2">
    <source>
        <dbReference type="Proteomes" id="UP000265520"/>
    </source>
</evidence>
<sequence length="56" mass="6528">QQIFAIDGLIDKLRDIHKFDRSMIRPSREDLSPNTMLSLICESTTFLILLSLRAFF</sequence>
<feature type="non-terminal residue" evidence="1">
    <location>
        <position position="1"/>
    </location>
</feature>
<organism evidence="1 2">
    <name type="scientific">Trifolium medium</name>
    <dbReference type="NCBI Taxonomy" id="97028"/>
    <lineage>
        <taxon>Eukaryota</taxon>
        <taxon>Viridiplantae</taxon>
        <taxon>Streptophyta</taxon>
        <taxon>Embryophyta</taxon>
        <taxon>Tracheophyta</taxon>
        <taxon>Spermatophyta</taxon>
        <taxon>Magnoliopsida</taxon>
        <taxon>eudicotyledons</taxon>
        <taxon>Gunneridae</taxon>
        <taxon>Pentapetalae</taxon>
        <taxon>rosids</taxon>
        <taxon>fabids</taxon>
        <taxon>Fabales</taxon>
        <taxon>Fabaceae</taxon>
        <taxon>Papilionoideae</taxon>
        <taxon>50 kb inversion clade</taxon>
        <taxon>NPAAA clade</taxon>
        <taxon>Hologalegina</taxon>
        <taxon>IRL clade</taxon>
        <taxon>Trifolieae</taxon>
        <taxon>Trifolium</taxon>
    </lineage>
</organism>
<protein>
    <submittedName>
        <fullName evidence="1">Uncharacterized protein</fullName>
    </submittedName>
</protein>
<dbReference type="EMBL" id="LXQA010104352">
    <property type="protein sequence ID" value="MCI17199.1"/>
    <property type="molecule type" value="Genomic_DNA"/>
</dbReference>
<name>A0A392Q041_9FABA</name>
<reference evidence="1 2" key="1">
    <citation type="journal article" date="2018" name="Front. Plant Sci.">
        <title>Red Clover (Trifolium pratense) and Zigzag Clover (T. medium) - A Picture of Genomic Similarities and Differences.</title>
        <authorList>
            <person name="Dluhosova J."/>
            <person name="Istvanek J."/>
            <person name="Nedelnik J."/>
            <person name="Repkova J."/>
        </authorList>
    </citation>
    <scope>NUCLEOTIDE SEQUENCE [LARGE SCALE GENOMIC DNA]</scope>
    <source>
        <strain evidence="2">cv. 10/8</strain>
        <tissue evidence="1">Leaf</tissue>
    </source>
</reference>
<evidence type="ECO:0000313" key="1">
    <source>
        <dbReference type="EMBL" id="MCI17199.1"/>
    </source>
</evidence>
<accession>A0A392Q041</accession>
<keyword evidence="2" id="KW-1185">Reference proteome</keyword>
<proteinExistence type="predicted"/>
<dbReference type="Proteomes" id="UP000265520">
    <property type="component" value="Unassembled WGS sequence"/>
</dbReference>